<keyword evidence="5 7" id="KW-0057">Aromatic amino acid biosynthesis</keyword>
<dbReference type="GO" id="GO:0003866">
    <property type="term" value="F:3-phosphoshikimate 1-carboxyvinyltransferase activity"/>
    <property type="evidence" value="ECO:0007669"/>
    <property type="project" value="UniProtKB-UniRule"/>
</dbReference>
<feature type="binding site" evidence="7">
    <location>
        <position position="165"/>
    </location>
    <ligand>
        <name>phosphoenolpyruvate</name>
        <dbReference type="ChEBI" id="CHEBI:58702"/>
    </ligand>
</feature>
<dbReference type="GO" id="GO:0009423">
    <property type="term" value="P:chorismate biosynthetic process"/>
    <property type="evidence" value="ECO:0007669"/>
    <property type="project" value="UniProtKB-UniRule"/>
</dbReference>
<feature type="binding site" evidence="7">
    <location>
        <position position="26"/>
    </location>
    <ligand>
        <name>3-phosphoshikimate</name>
        <dbReference type="ChEBI" id="CHEBI:145989"/>
    </ligand>
</feature>
<evidence type="ECO:0000256" key="3">
    <source>
        <dbReference type="ARBA" id="ARBA00022605"/>
    </source>
</evidence>
<dbReference type="GO" id="GO:0009073">
    <property type="term" value="P:aromatic amino acid family biosynthetic process"/>
    <property type="evidence" value="ECO:0007669"/>
    <property type="project" value="UniProtKB-KW"/>
</dbReference>
<dbReference type="PANTHER" id="PTHR21090:SF5">
    <property type="entry name" value="PENTAFUNCTIONAL AROM POLYPEPTIDE"/>
    <property type="match status" value="1"/>
</dbReference>
<feature type="binding site" evidence="7">
    <location>
        <position position="164"/>
    </location>
    <ligand>
        <name>3-phosphoshikimate</name>
        <dbReference type="ChEBI" id="CHEBI:145989"/>
    </ligand>
</feature>
<feature type="binding site" evidence="7">
    <location>
        <position position="120"/>
    </location>
    <ligand>
        <name>phosphoenolpyruvate</name>
        <dbReference type="ChEBI" id="CHEBI:58702"/>
    </ligand>
</feature>
<comment type="subcellular location">
    <subcellularLocation>
        <location evidence="7">Cytoplasm</location>
    </subcellularLocation>
</comment>
<feature type="binding site" evidence="7">
    <location>
        <position position="404"/>
    </location>
    <ligand>
        <name>phosphoenolpyruvate</name>
        <dbReference type="ChEBI" id="CHEBI:58702"/>
    </ligand>
</feature>
<dbReference type="EC" id="2.5.1.19" evidence="7"/>
<feature type="binding site" evidence="7">
    <location>
        <position position="334"/>
    </location>
    <ligand>
        <name>3-phosphoshikimate</name>
        <dbReference type="ChEBI" id="CHEBI:145989"/>
    </ligand>
</feature>
<comment type="subunit">
    <text evidence="7">Monomer.</text>
</comment>
<evidence type="ECO:0000313" key="10">
    <source>
        <dbReference type="Proteomes" id="UP001239782"/>
    </source>
</evidence>
<dbReference type="RefSeq" id="WP_309202559.1">
    <property type="nucleotide sequence ID" value="NZ_CP133548.1"/>
</dbReference>
<evidence type="ECO:0000256" key="2">
    <source>
        <dbReference type="ARBA" id="ARBA00009948"/>
    </source>
</evidence>
<dbReference type="Gene3D" id="3.65.10.10">
    <property type="entry name" value="Enolpyruvate transferase domain"/>
    <property type="match status" value="2"/>
</dbReference>
<protein>
    <recommendedName>
        <fullName evidence="7">3-phosphoshikimate 1-carboxyvinyltransferase</fullName>
        <ecNumber evidence="7">2.5.1.19</ecNumber>
    </recommendedName>
    <alternativeName>
        <fullName evidence="7">5-enolpyruvylshikimate-3-phosphate synthase</fullName>
        <shortName evidence="7">EPSP synthase</shortName>
        <shortName evidence="7">EPSPS</shortName>
    </alternativeName>
</protein>
<name>A0AA51X714_9GAMM</name>
<dbReference type="PANTHER" id="PTHR21090">
    <property type="entry name" value="AROM/DEHYDROQUINATE SYNTHASE"/>
    <property type="match status" value="1"/>
</dbReference>
<dbReference type="GO" id="GO:0008652">
    <property type="term" value="P:amino acid biosynthetic process"/>
    <property type="evidence" value="ECO:0007669"/>
    <property type="project" value="UniProtKB-KW"/>
</dbReference>
<dbReference type="HAMAP" id="MF_00210">
    <property type="entry name" value="EPSP_synth"/>
    <property type="match status" value="1"/>
</dbReference>
<reference evidence="9 10" key="1">
    <citation type="submission" date="2023-08" db="EMBL/GenBank/DDBJ databases">
        <title>Pleionea litopenaei sp. nov., isolated from stomach of juvenile Litopenaeus vannamei.</title>
        <authorList>
            <person name="Rho A.M."/>
            <person name="Hwang C.Y."/>
        </authorList>
    </citation>
    <scope>NUCLEOTIDE SEQUENCE [LARGE SCALE GENOMIC DNA]</scope>
    <source>
        <strain evidence="9 10">HL-JVS1</strain>
    </source>
</reference>
<feature type="domain" description="Enolpyruvate transferase" evidence="8">
    <location>
        <begin position="8"/>
        <end position="413"/>
    </location>
</feature>
<feature type="active site" description="Proton acceptor" evidence="7">
    <location>
        <position position="307"/>
    </location>
</feature>
<feature type="binding site" evidence="7">
    <location>
        <position position="338"/>
    </location>
    <ligand>
        <name>phosphoenolpyruvate</name>
        <dbReference type="ChEBI" id="CHEBI:58702"/>
    </ligand>
</feature>
<dbReference type="AlphaFoldDB" id="A0AA51X714"/>
<keyword evidence="10" id="KW-1185">Reference proteome</keyword>
<evidence type="ECO:0000256" key="6">
    <source>
        <dbReference type="ARBA" id="ARBA00044633"/>
    </source>
</evidence>
<dbReference type="NCBIfam" id="TIGR01356">
    <property type="entry name" value="aroA"/>
    <property type="match status" value="1"/>
</dbReference>
<proteinExistence type="inferred from homology"/>
<keyword evidence="7" id="KW-0963">Cytoplasm</keyword>
<comment type="pathway">
    <text evidence="1 7">Metabolic intermediate biosynthesis; chorismate biosynthesis; chorismate from D-erythrose 4-phosphate and phosphoenolpyruvate: step 6/7.</text>
</comment>
<evidence type="ECO:0000256" key="4">
    <source>
        <dbReference type="ARBA" id="ARBA00022679"/>
    </source>
</evidence>
<dbReference type="InterPro" id="IPR001986">
    <property type="entry name" value="Enolpyruvate_Tfrase_dom"/>
</dbReference>
<dbReference type="CDD" id="cd01556">
    <property type="entry name" value="EPSP_synthase"/>
    <property type="match status" value="1"/>
</dbReference>
<sequence>MNREIIPADQLQAKVQLSGSKYLANRWVVLAALASQPVVLNNVVNNDDINTAIKGLNALGYRLVQQDGATIISLPREQKLDRGVEVYTAHSGTFSRFIAAVAALDAVPIHLFGSDKMNSRPMAGIFSALRDLGVAIESEDDTLPATITGPVKVLECSIDGSISSQYISALLLIAPKLADDFVLTITGDAVSTHYIDMTIDLMRQLGVKVDVTGKQYRVKGAQDYRGGEFTIAPDPVSSSYFMGAAAICGGEVILNHFDFASLQGEAKFYHCLQQMGCDIQRNGQQMIIRRDQQSLIGQTFDMGEMPDVVQTLASVACFAQGTTVMKNIAHLAFKESNRIVDTATELAKLGAKVEYGRDYLAVTGGELVGTRLKTYDDHRMAMSLALIGAKVPGVVIEDADVVSKSFPNYFDTLATVGIQSKIVP</sequence>
<dbReference type="Pfam" id="PF00275">
    <property type="entry name" value="EPSP_synthase"/>
    <property type="match status" value="1"/>
</dbReference>
<dbReference type="Proteomes" id="UP001239782">
    <property type="component" value="Chromosome"/>
</dbReference>
<dbReference type="InterPro" id="IPR013792">
    <property type="entry name" value="RNA3'P_cycl/enolpyr_Trfase_a/b"/>
</dbReference>
<feature type="binding site" evidence="7">
    <location>
        <position position="165"/>
    </location>
    <ligand>
        <name>3-phosphoshikimate</name>
        <dbReference type="ChEBI" id="CHEBI:145989"/>
    </ligand>
</feature>
<feature type="binding site" evidence="7">
    <location>
        <position position="21"/>
    </location>
    <ligand>
        <name>phosphoenolpyruvate</name>
        <dbReference type="ChEBI" id="CHEBI:58702"/>
    </ligand>
</feature>
<dbReference type="EMBL" id="CP133548">
    <property type="protein sequence ID" value="WMS87416.1"/>
    <property type="molecule type" value="Genomic_DNA"/>
</dbReference>
<dbReference type="PIRSF" id="PIRSF000505">
    <property type="entry name" value="EPSPS"/>
    <property type="match status" value="1"/>
</dbReference>
<dbReference type="KEGG" id="plei:Q9312_00460"/>
<keyword evidence="4 7" id="KW-0808">Transferase</keyword>
<dbReference type="GO" id="GO:0005737">
    <property type="term" value="C:cytoplasm"/>
    <property type="evidence" value="ECO:0007669"/>
    <property type="project" value="UniProtKB-SubCell"/>
</dbReference>
<gene>
    <name evidence="7 9" type="primary">aroA</name>
    <name evidence="9" type="ORF">Q9312_00460</name>
</gene>
<feature type="binding site" evidence="7">
    <location>
        <position position="21"/>
    </location>
    <ligand>
        <name>3-phosphoshikimate</name>
        <dbReference type="ChEBI" id="CHEBI:145989"/>
    </ligand>
</feature>
<feature type="binding site" evidence="7">
    <location>
        <position position="163"/>
    </location>
    <ligand>
        <name>3-phosphoshikimate</name>
        <dbReference type="ChEBI" id="CHEBI:145989"/>
    </ligand>
</feature>
<evidence type="ECO:0000256" key="7">
    <source>
        <dbReference type="HAMAP-Rule" id="MF_00210"/>
    </source>
</evidence>
<comment type="catalytic activity">
    <reaction evidence="6">
        <text>3-phosphoshikimate + phosphoenolpyruvate = 5-O-(1-carboxyvinyl)-3-phosphoshikimate + phosphate</text>
        <dbReference type="Rhea" id="RHEA:21256"/>
        <dbReference type="ChEBI" id="CHEBI:43474"/>
        <dbReference type="ChEBI" id="CHEBI:57701"/>
        <dbReference type="ChEBI" id="CHEBI:58702"/>
        <dbReference type="ChEBI" id="CHEBI:145989"/>
        <dbReference type="EC" id="2.5.1.19"/>
    </reaction>
    <physiologicalReaction direction="left-to-right" evidence="6">
        <dbReference type="Rhea" id="RHEA:21257"/>
    </physiologicalReaction>
</comment>
<comment type="caution">
    <text evidence="7">Lacks conserved residue(s) required for the propagation of feature annotation.</text>
</comment>
<accession>A0AA51X714</accession>
<feature type="binding site" evidence="7">
    <location>
        <position position="92"/>
    </location>
    <ligand>
        <name>phosphoenolpyruvate</name>
        <dbReference type="ChEBI" id="CHEBI:58702"/>
    </ligand>
</feature>
<comment type="function">
    <text evidence="7">Catalyzes the transfer of the enolpyruvyl moiety of phosphoenolpyruvate (PEP) to the 5-hydroxyl of shikimate-3-phosphate (S3P) to produce enolpyruvyl shikimate-3-phosphate and inorganic phosphate.</text>
</comment>
<dbReference type="InterPro" id="IPR036968">
    <property type="entry name" value="Enolpyruvate_Tfrase_sf"/>
</dbReference>
<comment type="similarity">
    <text evidence="2 7">Belongs to the EPSP synthase family.</text>
</comment>
<feature type="binding site" evidence="7">
    <location>
        <position position="191"/>
    </location>
    <ligand>
        <name>3-phosphoshikimate</name>
        <dbReference type="ChEBI" id="CHEBI:145989"/>
    </ligand>
</feature>
<evidence type="ECO:0000259" key="8">
    <source>
        <dbReference type="Pfam" id="PF00275"/>
    </source>
</evidence>
<evidence type="ECO:0000256" key="5">
    <source>
        <dbReference type="ARBA" id="ARBA00023141"/>
    </source>
</evidence>
<dbReference type="InterPro" id="IPR006264">
    <property type="entry name" value="EPSP_synthase"/>
</dbReference>
<evidence type="ECO:0000256" key="1">
    <source>
        <dbReference type="ARBA" id="ARBA00004811"/>
    </source>
</evidence>
<dbReference type="SUPFAM" id="SSF55205">
    <property type="entry name" value="EPT/RTPC-like"/>
    <property type="match status" value="1"/>
</dbReference>
<organism evidence="9 10">
    <name type="scientific">Pleionea litopenaei</name>
    <dbReference type="NCBI Taxonomy" id="3070815"/>
    <lineage>
        <taxon>Bacteria</taxon>
        <taxon>Pseudomonadati</taxon>
        <taxon>Pseudomonadota</taxon>
        <taxon>Gammaproteobacteria</taxon>
        <taxon>Oceanospirillales</taxon>
        <taxon>Pleioneaceae</taxon>
        <taxon>Pleionea</taxon>
    </lineage>
</organism>
<feature type="binding site" evidence="7">
    <location>
        <position position="307"/>
    </location>
    <ligand>
        <name>3-phosphoshikimate</name>
        <dbReference type="ChEBI" id="CHEBI:145989"/>
    </ligand>
</feature>
<feature type="binding site" evidence="7">
    <location>
        <position position="379"/>
    </location>
    <ligand>
        <name>phosphoenolpyruvate</name>
        <dbReference type="ChEBI" id="CHEBI:58702"/>
    </ligand>
</feature>
<evidence type="ECO:0000313" key="9">
    <source>
        <dbReference type="EMBL" id="WMS87416.1"/>
    </source>
</evidence>
<keyword evidence="3 7" id="KW-0028">Amino-acid biosynthesis</keyword>